<reference evidence="1 2" key="1">
    <citation type="submission" date="2011-02" db="EMBL/GenBank/DDBJ databases">
        <title>The Genome Sequence of Sphaeroforma arctica JP610.</title>
        <authorList>
            <consortium name="The Broad Institute Genome Sequencing Platform"/>
            <person name="Russ C."/>
            <person name="Cuomo C."/>
            <person name="Young S.K."/>
            <person name="Zeng Q."/>
            <person name="Gargeya S."/>
            <person name="Alvarado L."/>
            <person name="Berlin A."/>
            <person name="Chapman S.B."/>
            <person name="Chen Z."/>
            <person name="Freedman E."/>
            <person name="Gellesch M."/>
            <person name="Goldberg J."/>
            <person name="Griggs A."/>
            <person name="Gujja S."/>
            <person name="Heilman E."/>
            <person name="Heiman D."/>
            <person name="Howarth C."/>
            <person name="Mehta T."/>
            <person name="Neiman D."/>
            <person name="Pearson M."/>
            <person name="Roberts A."/>
            <person name="Saif S."/>
            <person name="Shea T."/>
            <person name="Shenoy N."/>
            <person name="Sisk P."/>
            <person name="Stolte C."/>
            <person name="Sykes S."/>
            <person name="White J."/>
            <person name="Yandava C."/>
            <person name="Burger G."/>
            <person name="Gray M.W."/>
            <person name="Holland P.W.H."/>
            <person name="King N."/>
            <person name="Lang F.B.F."/>
            <person name="Roger A.J."/>
            <person name="Ruiz-Trillo I."/>
            <person name="Haas B."/>
            <person name="Nusbaum C."/>
            <person name="Birren B."/>
        </authorList>
    </citation>
    <scope>NUCLEOTIDE SEQUENCE [LARGE SCALE GENOMIC DNA]</scope>
    <source>
        <strain evidence="1 2">JP610</strain>
    </source>
</reference>
<proteinExistence type="predicted"/>
<dbReference type="Proteomes" id="UP000054560">
    <property type="component" value="Unassembled WGS sequence"/>
</dbReference>
<gene>
    <name evidence="1" type="ORF">SARC_00853</name>
</gene>
<evidence type="ECO:0000313" key="1">
    <source>
        <dbReference type="EMBL" id="KNC87043.1"/>
    </source>
</evidence>
<accession>A0A0L0GFI7</accession>
<sequence length="194" mass="22330">MYWQSQQDRLTDAEVGDVVRVEADRPYVGNPVPNVDDAAEVEKVEEYEYQVGDGQHNYTSEECDNCYDWDGEENPFDTRNCHIESSLNEAETNESANRHIEAELGIGLQYMVNSMSDAQVLQNLKRHNLNLPNSPTPKDLRADLLDKCTNDAYNDSYDELHRFSTQTIMKTWLTSKIRTILCLEWSIDEHAFCA</sequence>
<organism evidence="1 2">
    <name type="scientific">Sphaeroforma arctica JP610</name>
    <dbReference type="NCBI Taxonomy" id="667725"/>
    <lineage>
        <taxon>Eukaryota</taxon>
        <taxon>Ichthyosporea</taxon>
        <taxon>Ichthyophonida</taxon>
        <taxon>Sphaeroforma</taxon>
    </lineage>
</organism>
<dbReference type="AlphaFoldDB" id="A0A0L0GFI7"/>
<evidence type="ECO:0000313" key="2">
    <source>
        <dbReference type="Proteomes" id="UP000054560"/>
    </source>
</evidence>
<dbReference type="RefSeq" id="XP_014160945.1">
    <property type="nucleotide sequence ID" value="XM_014305470.1"/>
</dbReference>
<dbReference type="GeneID" id="25901357"/>
<keyword evidence="2" id="KW-1185">Reference proteome</keyword>
<dbReference type="EMBL" id="KQ241625">
    <property type="protein sequence ID" value="KNC87043.1"/>
    <property type="molecule type" value="Genomic_DNA"/>
</dbReference>
<name>A0A0L0GFI7_9EUKA</name>
<protein>
    <submittedName>
        <fullName evidence="1">Uncharacterized protein</fullName>
    </submittedName>
</protein>